<gene>
    <name evidence="2" type="ORF">METZ01_LOCUS413455</name>
</gene>
<name>A0A382WRD6_9ZZZZ</name>
<dbReference type="Gene3D" id="1.10.10.10">
    <property type="entry name" value="Winged helix-like DNA-binding domain superfamily/Winged helix DNA-binding domain"/>
    <property type="match status" value="1"/>
</dbReference>
<reference evidence="2" key="1">
    <citation type="submission" date="2018-05" db="EMBL/GenBank/DDBJ databases">
        <authorList>
            <person name="Lanie J.A."/>
            <person name="Ng W.-L."/>
            <person name="Kazmierczak K.M."/>
            <person name="Andrzejewski T.M."/>
            <person name="Davidsen T.M."/>
            <person name="Wayne K.J."/>
            <person name="Tettelin H."/>
            <person name="Glass J.I."/>
            <person name="Rusch D."/>
            <person name="Podicherti R."/>
            <person name="Tsui H.-C.T."/>
            <person name="Winkler M.E."/>
        </authorList>
    </citation>
    <scope>NUCLEOTIDE SEQUENCE</scope>
</reference>
<dbReference type="Pfam" id="PF08100">
    <property type="entry name" value="Dimerisation"/>
    <property type="match status" value="1"/>
</dbReference>
<dbReference type="GO" id="GO:0046983">
    <property type="term" value="F:protein dimerization activity"/>
    <property type="evidence" value="ECO:0007669"/>
    <property type="project" value="InterPro"/>
</dbReference>
<evidence type="ECO:0000313" key="2">
    <source>
        <dbReference type="EMBL" id="SVD60601.1"/>
    </source>
</evidence>
<feature type="domain" description="O-methyltransferase dimerisation" evidence="1">
    <location>
        <begin position="18"/>
        <end position="79"/>
    </location>
</feature>
<evidence type="ECO:0000259" key="1">
    <source>
        <dbReference type="Pfam" id="PF08100"/>
    </source>
</evidence>
<sequence length="119" mass="13540">MLSYKNIIKKIEQLEEANILISAFELNIFSILKNKSLSSKQVVKTAKTNLEATELLLNALAAMGALYKIKNLYKNTPVTYKYFCISSPDFKKGTMMLKTDGRGEYEKLLKVIQKGRNIK</sequence>
<proteinExistence type="predicted"/>
<dbReference type="InterPro" id="IPR012967">
    <property type="entry name" value="COMT_dimerisation"/>
</dbReference>
<accession>A0A382WRD6</accession>
<dbReference type="AlphaFoldDB" id="A0A382WRD6"/>
<dbReference type="InterPro" id="IPR036388">
    <property type="entry name" value="WH-like_DNA-bd_sf"/>
</dbReference>
<feature type="non-terminal residue" evidence="2">
    <location>
        <position position="119"/>
    </location>
</feature>
<organism evidence="2">
    <name type="scientific">marine metagenome</name>
    <dbReference type="NCBI Taxonomy" id="408172"/>
    <lineage>
        <taxon>unclassified sequences</taxon>
        <taxon>metagenomes</taxon>
        <taxon>ecological metagenomes</taxon>
    </lineage>
</organism>
<dbReference type="EMBL" id="UINC01161421">
    <property type="protein sequence ID" value="SVD60601.1"/>
    <property type="molecule type" value="Genomic_DNA"/>
</dbReference>
<protein>
    <recommendedName>
        <fullName evidence="1">O-methyltransferase dimerisation domain-containing protein</fullName>
    </recommendedName>
</protein>